<evidence type="ECO:0000256" key="5">
    <source>
        <dbReference type="PIRSR" id="PIRSR600821-52"/>
    </source>
</evidence>
<reference evidence="7" key="2">
    <citation type="submission" date="2021-04" db="EMBL/GenBank/DDBJ databases">
        <authorList>
            <person name="Gilroy R."/>
        </authorList>
    </citation>
    <scope>NUCLEOTIDE SEQUENCE</scope>
    <source>
        <strain evidence="7">1345</strain>
    </source>
</reference>
<sequence length="341" mass="36973">MQENRAVVHLDRIRKNALFFQSRACEAKLCAVVKADAYGHGAPAVAQALSGIADRFAVALAEEGAQLRHAGVAEDVLVLCPPLCGADVLRAARHGLTLTVSDAADYSLIASACEKYGVCVSCHIKANTGMNRFGFDLPDFEELLAGRLSARVRVTGIYSHFYRPEDPATADMQFALFERFCARARAAFGEIVRHIAATGGVLASEKYCLDMVRIGIGLYGYLPDGFSLPEGSIAPAMRVYATVAGERKYAFGGAGYGDYVPRQERLSVVRAGYADGFFRRCAGKRGNALCMDAAVEEVPRRKYDEVCVLSDAEEYARLHGTISYEVLVNAGRRAVKEYTNG</sequence>
<dbReference type="SMART" id="SM01005">
    <property type="entry name" value="Ala_racemase_C"/>
    <property type="match status" value="1"/>
</dbReference>
<protein>
    <submittedName>
        <fullName evidence="7">Alanine racemase</fullName>
        <ecNumber evidence="7">5.1.1.1</ecNumber>
    </submittedName>
</protein>
<evidence type="ECO:0000313" key="7">
    <source>
        <dbReference type="EMBL" id="HIY97460.1"/>
    </source>
</evidence>
<dbReference type="InterPro" id="IPR000821">
    <property type="entry name" value="Ala_racemase"/>
</dbReference>
<keyword evidence="3 7" id="KW-0413">Isomerase</keyword>
<dbReference type="EC" id="5.1.1.1" evidence="7"/>
<dbReference type="GO" id="GO:0008784">
    <property type="term" value="F:alanine racemase activity"/>
    <property type="evidence" value="ECO:0007669"/>
    <property type="project" value="UniProtKB-EC"/>
</dbReference>
<reference evidence="7" key="1">
    <citation type="journal article" date="2021" name="PeerJ">
        <title>Extensive microbial diversity within the chicken gut microbiome revealed by metagenomics and culture.</title>
        <authorList>
            <person name="Gilroy R."/>
            <person name="Ravi A."/>
            <person name="Getino M."/>
            <person name="Pursley I."/>
            <person name="Horton D.L."/>
            <person name="Alikhan N.F."/>
            <person name="Baker D."/>
            <person name="Gharbi K."/>
            <person name="Hall N."/>
            <person name="Watson M."/>
            <person name="Adriaenssens E.M."/>
            <person name="Foster-Nyarko E."/>
            <person name="Jarju S."/>
            <person name="Secka A."/>
            <person name="Antonio M."/>
            <person name="Oren A."/>
            <person name="Chaudhuri R.R."/>
            <person name="La Ragione R."/>
            <person name="Hildebrand F."/>
            <person name="Pallen M.J."/>
        </authorList>
    </citation>
    <scope>NUCLEOTIDE SEQUENCE</scope>
    <source>
        <strain evidence="7">1345</strain>
    </source>
</reference>
<dbReference type="GO" id="GO:0030170">
    <property type="term" value="F:pyridoxal phosphate binding"/>
    <property type="evidence" value="ECO:0007669"/>
    <property type="project" value="TreeGrafter"/>
</dbReference>
<evidence type="ECO:0000256" key="1">
    <source>
        <dbReference type="ARBA" id="ARBA00001933"/>
    </source>
</evidence>
<dbReference type="PANTHER" id="PTHR30511:SF0">
    <property type="entry name" value="ALANINE RACEMASE, CATABOLIC-RELATED"/>
    <property type="match status" value="1"/>
</dbReference>
<dbReference type="SUPFAM" id="SSF50621">
    <property type="entry name" value="Alanine racemase C-terminal domain-like"/>
    <property type="match status" value="1"/>
</dbReference>
<dbReference type="CDD" id="cd00430">
    <property type="entry name" value="PLPDE_III_AR"/>
    <property type="match status" value="1"/>
</dbReference>
<evidence type="ECO:0000256" key="4">
    <source>
        <dbReference type="PIRSR" id="PIRSR600821-50"/>
    </source>
</evidence>
<dbReference type="Proteomes" id="UP000886750">
    <property type="component" value="Unassembled WGS sequence"/>
</dbReference>
<dbReference type="InterPro" id="IPR029066">
    <property type="entry name" value="PLP-binding_barrel"/>
</dbReference>
<feature type="binding site" evidence="5">
    <location>
        <position position="132"/>
    </location>
    <ligand>
        <name>substrate</name>
    </ligand>
</feature>
<feature type="binding site" evidence="5">
    <location>
        <position position="291"/>
    </location>
    <ligand>
        <name>substrate</name>
    </ligand>
</feature>
<dbReference type="GO" id="GO:0005829">
    <property type="term" value="C:cytosol"/>
    <property type="evidence" value="ECO:0007669"/>
    <property type="project" value="TreeGrafter"/>
</dbReference>
<dbReference type="PRINTS" id="PR00992">
    <property type="entry name" value="ALARACEMASE"/>
</dbReference>
<name>A0A9D1ZX69_9FIRM</name>
<organism evidence="7 8">
    <name type="scientific">Candidatus Borkfalkia excrementigallinarum</name>
    <dbReference type="NCBI Taxonomy" id="2838506"/>
    <lineage>
        <taxon>Bacteria</taxon>
        <taxon>Bacillati</taxon>
        <taxon>Bacillota</taxon>
        <taxon>Clostridia</taxon>
        <taxon>Christensenellales</taxon>
        <taxon>Christensenellaceae</taxon>
        <taxon>Candidatus Borkfalkia</taxon>
    </lineage>
</organism>
<dbReference type="InterPro" id="IPR011079">
    <property type="entry name" value="Ala_racemase_C"/>
</dbReference>
<dbReference type="InterPro" id="IPR020622">
    <property type="entry name" value="Ala_racemase_pyridoxalP-BS"/>
</dbReference>
<dbReference type="PROSITE" id="PS00395">
    <property type="entry name" value="ALANINE_RACEMASE"/>
    <property type="match status" value="1"/>
</dbReference>
<feature type="modified residue" description="N6-(pyridoxal phosphate)lysine" evidence="4">
    <location>
        <position position="34"/>
    </location>
</feature>
<dbReference type="EMBL" id="DXCQ01000066">
    <property type="protein sequence ID" value="HIY97460.1"/>
    <property type="molecule type" value="Genomic_DNA"/>
</dbReference>
<accession>A0A9D1ZX69</accession>
<dbReference type="Gene3D" id="3.20.20.10">
    <property type="entry name" value="Alanine racemase"/>
    <property type="match status" value="1"/>
</dbReference>
<feature type="domain" description="Alanine racemase C-terminal" evidence="6">
    <location>
        <begin position="236"/>
        <end position="339"/>
    </location>
</feature>
<dbReference type="Gene3D" id="2.40.37.10">
    <property type="entry name" value="Lyase, Ornithine Decarboxylase, Chain A, domain 1"/>
    <property type="match status" value="1"/>
</dbReference>
<keyword evidence="2 4" id="KW-0663">Pyridoxal phosphate</keyword>
<dbReference type="GO" id="GO:0030632">
    <property type="term" value="P:D-alanine biosynthetic process"/>
    <property type="evidence" value="ECO:0007669"/>
    <property type="project" value="TreeGrafter"/>
</dbReference>
<evidence type="ECO:0000256" key="3">
    <source>
        <dbReference type="ARBA" id="ARBA00023235"/>
    </source>
</evidence>
<comment type="caution">
    <text evidence="7">The sequence shown here is derived from an EMBL/GenBank/DDBJ whole genome shotgun (WGS) entry which is preliminary data.</text>
</comment>
<comment type="cofactor">
    <cofactor evidence="1 4">
        <name>pyridoxal 5'-phosphate</name>
        <dbReference type="ChEBI" id="CHEBI:597326"/>
    </cofactor>
</comment>
<evidence type="ECO:0000313" key="8">
    <source>
        <dbReference type="Proteomes" id="UP000886750"/>
    </source>
</evidence>
<proteinExistence type="predicted"/>
<dbReference type="NCBIfam" id="TIGR00492">
    <property type="entry name" value="alr"/>
    <property type="match status" value="1"/>
</dbReference>
<dbReference type="AlphaFoldDB" id="A0A9D1ZX69"/>
<dbReference type="Pfam" id="PF01168">
    <property type="entry name" value="Ala_racemase_N"/>
    <property type="match status" value="1"/>
</dbReference>
<gene>
    <name evidence="7" type="primary">alr</name>
    <name evidence="7" type="ORF">H9729_07210</name>
</gene>
<dbReference type="InterPro" id="IPR009006">
    <property type="entry name" value="Ala_racemase/Decarboxylase_C"/>
</dbReference>
<dbReference type="SUPFAM" id="SSF51419">
    <property type="entry name" value="PLP-binding barrel"/>
    <property type="match status" value="1"/>
</dbReference>
<evidence type="ECO:0000256" key="2">
    <source>
        <dbReference type="ARBA" id="ARBA00022898"/>
    </source>
</evidence>
<dbReference type="PANTHER" id="PTHR30511">
    <property type="entry name" value="ALANINE RACEMASE"/>
    <property type="match status" value="1"/>
</dbReference>
<dbReference type="Pfam" id="PF00842">
    <property type="entry name" value="Ala_racemase_C"/>
    <property type="match status" value="1"/>
</dbReference>
<evidence type="ECO:0000259" key="6">
    <source>
        <dbReference type="SMART" id="SM01005"/>
    </source>
</evidence>
<dbReference type="InterPro" id="IPR001608">
    <property type="entry name" value="Ala_racemase_N"/>
</dbReference>